<protein>
    <recommendedName>
        <fullName evidence="5">ABC-type quaternary amine transporter</fullName>
        <ecNumber evidence="5">7.6.2.9</ecNumber>
    </recommendedName>
</protein>
<dbReference type="InterPro" id="IPR008995">
    <property type="entry name" value="Mo/tungstate-bd_C_term_dom"/>
</dbReference>
<comment type="caution">
    <text evidence="8">The sequence shown here is derived from an EMBL/GenBank/DDBJ whole genome shotgun (WGS) entry which is preliminary data.</text>
</comment>
<dbReference type="RefSeq" id="WP_269254088.1">
    <property type="nucleotide sequence ID" value="NZ_JAKHEY010000004.1"/>
</dbReference>
<evidence type="ECO:0000313" key="10">
    <source>
        <dbReference type="Proteomes" id="UP001211566"/>
    </source>
</evidence>
<keyword evidence="4" id="KW-1278">Translocase</keyword>
<dbReference type="EMBL" id="JAKHEY010000004">
    <property type="protein sequence ID" value="MCZ9678279.1"/>
    <property type="molecule type" value="Genomic_DNA"/>
</dbReference>
<dbReference type="FunFam" id="3.40.50.300:FF:000425">
    <property type="entry name" value="Probable ABC transporter, ATP-binding subunit"/>
    <property type="match status" value="1"/>
</dbReference>
<dbReference type="Gene3D" id="2.40.50.100">
    <property type="match status" value="1"/>
</dbReference>
<dbReference type="EC" id="7.6.2.9" evidence="5"/>
<accession>A0AAW5WY41</accession>
<dbReference type="PANTHER" id="PTHR42781">
    <property type="entry name" value="SPERMIDINE/PUTRESCINE IMPORT ATP-BINDING PROTEIN POTA"/>
    <property type="match status" value="1"/>
</dbReference>
<dbReference type="SUPFAM" id="SSF52540">
    <property type="entry name" value="P-loop containing nucleoside triphosphate hydrolases"/>
    <property type="match status" value="1"/>
</dbReference>
<keyword evidence="1" id="KW-0813">Transport</keyword>
<evidence type="ECO:0000256" key="3">
    <source>
        <dbReference type="ARBA" id="ARBA00022840"/>
    </source>
</evidence>
<dbReference type="PANTHER" id="PTHR42781:SF4">
    <property type="entry name" value="SPERMIDINE_PUTRESCINE IMPORT ATP-BINDING PROTEIN POTA"/>
    <property type="match status" value="1"/>
</dbReference>
<dbReference type="InterPro" id="IPR013611">
    <property type="entry name" value="Transp-assoc_OB_typ2"/>
</dbReference>
<dbReference type="InterPro" id="IPR050093">
    <property type="entry name" value="ABC_SmlMolc_Importer"/>
</dbReference>
<dbReference type="EMBL" id="JAKHPW010000001">
    <property type="protein sequence ID" value="MCZ3621675.1"/>
    <property type="molecule type" value="Genomic_DNA"/>
</dbReference>
<name>A0AAW5WY41_9LACO</name>
<dbReference type="GO" id="GO:0016887">
    <property type="term" value="F:ATP hydrolysis activity"/>
    <property type="evidence" value="ECO:0007669"/>
    <property type="project" value="InterPro"/>
</dbReference>
<evidence type="ECO:0000256" key="5">
    <source>
        <dbReference type="ARBA" id="ARBA00066388"/>
    </source>
</evidence>
<dbReference type="Proteomes" id="UP001211420">
    <property type="component" value="Unassembled WGS sequence"/>
</dbReference>
<dbReference type="SMART" id="SM00382">
    <property type="entry name" value="AAA"/>
    <property type="match status" value="1"/>
</dbReference>
<evidence type="ECO:0000256" key="2">
    <source>
        <dbReference type="ARBA" id="ARBA00022741"/>
    </source>
</evidence>
<keyword evidence="2" id="KW-0547">Nucleotide-binding</keyword>
<sequence>MATLIIENLKKSYDGKTQILKDISFTVKDGELVSILGSSGCGKTTTLRAIAGLTTKNSGKIKVNNKEISNVPVYQRNFGMVFQSYALFPHLNVFENVAFGLKMQRVSKSELKKRVDEILQITGLCELAKRYPAELSGGQQQRVSLARALVIKPKILLMDEPLSNLDAKLRVKMREEIRRLQQKFHITTLFVTHDQQECFAISDRVLLMNKGKVEQFDTPENIFNHPKNEFVARFIGYENFINCKNYSFNSKEDSNHARLLTIRPERIEIVGEPEGENIVTGKIIQSEFLGTGFCYLVKTKIGNLKVIVTNSEPIQLGNNVNLKLSADYLLPLI</sequence>
<dbReference type="AlphaFoldDB" id="A0AAW5WY41"/>
<dbReference type="InterPro" id="IPR012340">
    <property type="entry name" value="NA-bd_OB-fold"/>
</dbReference>
<dbReference type="InterPro" id="IPR003593">
    <property type="entry name" value="AAA+_ATPase"/>
</dbReference>
<dbReference type="InterPro" id="IPR027417">
    <property type="entry name" value="P-loop_NTPase"/>
</dbReference>
<keyword evidence="3 8" id="KW-0067">ATP-binding</keyword>
<proteinExistence type="predicted"/>
<dbReference type="SUPFAM" id="SSF50331">
    <property type="entry name" value="MOP-like"/>
    <property type="match status" value="1"/>
</dbReference>
<dbReference type="Gene3D" id="2.40.50.140">
    <property type="entry name" value="Nucleic acid-binding proteins"/>
    <property type="match status" value="1"/>
</dbReference>
<dbReference type="PROSITE" id="PS50893">
    <property type="entry name" value="ABC_TRANSPORTER_2"/>
    <property type="match status" value="1"/>
</dbReference>
<dbReference type="GO" id="GO:0043190">
    <property type="term" value="C:ATP-binding cassette (ABC) transporter complex"/>
    <property type="evidence" value="ECO:0007669"/>
    <property type="project" value="InterPro"/>
</dbReference>
<dbReference type="Pfam" id="PF08402">
    <property type="entry name" value="TOBE_2"/>
    <property type="match status" value="1"/>
</dbReference>
<evidence type="ECO:0000313" key="7">
    <source>
        <dbReference type="EMBL" id="MCZ3621675.1"/>
    </source>
</evidence>
<dbReference type="GO" id="GO:0015418">
    <property type="term" value="F:ABC-type quaternary ammonium compound transporting activity"/>
    <property type="evidence" value="ECO:0007669"/>
    <property type="project" value="UniProtKB-EC"/>
</dbReference>
<organism evidence="8 10">
    <name type="scientific">Lactobacillus mulieris</name>
    <dbReference type="NCBI Taxonomy" id="2508708"/>
    <lineage>
        <taxon>Bacteria</taxon>
        <taxon>Bacillati</taxon>
        <taxon>Bacillota</taxon>
        <taxon>Bacilli</taxon>
        <taxon>Lactobacillales</taxon>
        <taxon>Lactobacillaceae</taxon>
        <taxon>Lactobacillus</taxon>
    </lineage>
</organism>
<keyword evidence="9" id="KW-1185">Reference proteome</keyword>
<evidence type="ECO:0000256" key="1">
    <source>
        <dbReference type="ARBA" id="ARBA00022448"/>
    </source>
</evidence>
<dbReference type="InterPro" id="IPR003439">
    <property type="entry name" value="ABC_transporter-like_ATP-bd"/>
</dbReference>
<reference evidence="8" key="1">
    <citation type="submission" date="2022-01" db="EMBL/GenBank/DDBJ databases">
        <title>STING isolate genome collection.</title>
        <authorList>
            <person name="France M."/>
            <person name="Rutt L."/>
            <person name="Humphrys M."/>
            <person name="Ravel J."/>
        </authorList>
    </citation>
    <scope>NUCLEOTIDE SEQUENCE</scope>
    <source>
        <strain evidence="8">C0081E5</strain>
    </source>
</reference>
<dbReference type="Gene3D" id="3.40.50.300">
    <property type="entry name" value="P-loop containing nucleotide triphosphate hydrolases"/>
    <property type="match status" value="1"/>
</dbReference>
<dbReference type="InterPro" id="IPR017871">
    <property type="entry name" value="ABC_transporter-like_CS"/>
</dbReference>
<feature type="domain" description="ABC transporter" evidence="6">
    <location>
        <begin position="4"/>
        <end position="235"/>
    </location>
</feature>
<dbReference type="Proteomes" id="UP001211566">
    <property type="component" value="Unassembled WGS sequence"/>
</dbReference>
<gene>
    <name evidence="7" type="ORF">L2772_02180</name>
    <name evidence="8" type="ORF">L2Z99_04175</name>
</gene>
<evidence type="ECO:0000256" key="4">
    <source>
        <dbReference type="ARBA" id="ARBA00022967"/>
    </source>
</evidence>
<dbReference type="PROSITE" id="PS00211">
    <property type="entry name" value="ABC_TRANSPORTER_1"/>
    <property type="match status" value="1"/>
</dbReference>
<dbReference type="GO" id="GO:0005524">
    <property type="term" value="F:ATP binding"/>
    <property type="evidence" value="ECO:0007669"/>
    <property type="project" value="UniProtKB-KW"/>
</dbReference>
<evidence type="ECO:0000313" key="8">
    <source>
        <dbReference type="EMBL" id="MCZ9678279.1"/>
    </source>
</evidence>
<evidence type="ECO:0000259" key="6">
    <source>
        <dbReference type="PROSITE" id="PS50893"/>
    </source>
</evidence>
<evidence type="ECO:0000313" key="9">
    <source>
        <dbReference type="Proteomes" id="UP001211420"/>
    </source>
</evidence>
<reference evidence="7 9" key="2">
    <citation type="submission" date="2022-01" db="EMBL/GenBank/DDBJ databases">
        <title>VMRC isolate genome collection.</title>
        <authorList>
            <person name="France M."/>
            <person name="Rutt L."/>
            <person name="Humphrys M."/>
            <person name="Ravel J."/>
        </authorList>
    </citation>
    <scope>NUCLEOTIDE SEQUENCE [LARGE SCALE GENOMIC DNA]</scope>
    <source>
        <strain evidence="7 9">C0172B4</strain>
    </source>
</reference>
<dbReference type="Pfam" id="PF00005">
    <property type="entry name" value="ABC_tran"/>
    <property type="match status" value="1"/>
</dbReference>